<sequence>MPEGYDLVFSPTPTDAEKRLVHRIMHRRLPNASSVVTRLVRRGARPASLRMRIERRDAPLHYNLDLSLVGLAIDDVTGSYVSAYMDGDDLKLPCWSSREEQREVLETLIRHGCQPGREDLKTAISMANAVAVEVLLAHGVAVGSWALVPPRVNETPADEYCRKLLQIYQSLVERDASIIAVPQPVHQVHVARLRLYPETFTEGYLDLVLDKGASVAQLPGNEGATLLSLAAMLGCRFVVAYLSKHLPIAQIDAVADNGTALAIAGMQIRKYAGADRQADYCHVARSLLRAGASIEQLLTPLNEDEREQRRLVVDEYEKALNELPDQLTSALNDALRPHRCLAEFVAFVLTTQAPHSHPAIPDQEASLLAWRIAAFCIDLEAAHAAATRVLRSDFPLGRRINTAMAHFVTCAATKTASNREVVGGVMEVRGEMVRLPPLQCFGVNEGDTTRALGVREVIHKARLDEAARYRLSGVAKGFNTDLGDDECQFQWRQLGHLDKTGQFVSMGID</sequence>
<dbReference type="InParanoid" id="A0A0G4FQX7"/>
<gene>
    <name evidence="1" type="ORF">Vbra_21549</name>
</gene>
<proteinExistence type="predicted"/>
<dbReference type="AlphaFoldDB" id="A0A0G4FQX7"/>
<dbReference type="SUPFAM" id="SSF48403">
    <property type="entry name" value="Ankyrin repeat"/>
    <property type="match status" value="1"/>
</dbReference>
<keyword evidence="2" id="KW-1185">Reference proteome</keyword>
<dbReference type="InterPro" id="IPR036770">
    <property type="entry name" value="Ankyrin_rpt-contain_sf"/>
</dbReference>
<dbReference type="VEuPathDB" id="CryptoDB:Vbra_21549"/>
<accession>A0A0G4FQX7</accession>
<reference evidence="1 2" key="1">
    <citation type="submission" date="2014-11" db="EMBL/GenBank/DDBJ databases">
        <authorList>
            <person name="Zhu J."/>
            <person name="Qi W."/>
            <person name="Song R."/>
        </authorList>
    </citation>
    <scope>NUCLEOTIDE SEQUENCE [LARGE SCALE GENOMIC DNA]</scope>
</reference>
<protein>
    <submittedName>
        <fullName evidence="1">Uncharacterized protein</fullName>
    </submittedName>
</protein>
<organism evidence="1 2">
    <name type="scientific">Vitrella brassicaformis (strain CCMP3155)</name>
    <dbReference type="NCBI Taxonomy" id="1169540"/>
    <lineage>
        <taxon>Eukaryota</taxon>
        <taxon>Sar</taxon>
        <taxon>Alveolata</taxon>
        <taxon>Colpodellida</taxon>
        <taxon>Vitrellaceae</taxon>
        <taxon>Vitrella</taxon>
    </lineage>
</organism>
<name>A0A0G4FQX7_VITBC</name>
<dbReference type="PhylomeDB" id="A0A0G4FQX7"/>
<dbReference type="EMBL" id="CDMY01000486">
    <property type="protein sequence ID" value="CEM16862.1"/>
    <property type="molecule type" value="Genomic_DNA"/>
</dbReference>
<evidence type="ECO:0000313" key="2">
    <source>
        <dbReference type="Proteomes" id="UP000041254"/>
    </source>
</evidence>
<dbReference type="Gene3D" id="1.25.40.20">
    <property type="entry name" value="Ankyrin repeat-containing domain"/>
    <property type="match status" value="1"/>
</dbReference>
<dbReference type="Proteomes" id="UP000041254">
    <property type="component" value="Unassembled WGS sequence"/>
</dbReference>
<evidence type="ECO:0000313" key="1">
    <source>
        <dbReference type="EMBL" id="CEM16862.1"/>
    </source>
</evidence>